<sequence>MTATGTWDQDTFAAAVGEAVLAPSIHNSQPWRFRRTVHGIEVRVDRDRVLPVCDPDGRAARVSCGAAATNLALALAVTGRPAACAAGPGVVRLAPDEARAATPLERRLHRQIPLRHTNRAPFVQARVDPGVLARLAEAVAAGGGWLDFAGDEATLAVLASLTRQADARLAADPRYVAELRAWSRSADLAVEGVGRSAAGAAPHPEELMPRRDFGGPDLAVTHDPTRSPAVAVFGVHGDHAADEVRAGLVLQHLLLLAADLGLSTAMYSQPIEVPAVREQLRRAVHRLFDPQLVLRFGYAPATGATNRRPVADVMEVDPALTAGRAG</sequence>
<dbReference type="PANTHER" id="PTHR23026">
    <property type="entry name" value="NADPH NITROREDUCTASE"/>
    <property type="match status" value="1"/>
</dbReference>
<feature type="compositionally biased region" description="Basic and acidic residues" evidence="1">
    <location>
        <begin position="203"/>
        <end position="214"/>
    </location>
</feature>
<proteinExistence type="predicted"/>
<dbReference type="GO" id="GO:0016491">
    <property type="term" value="F:oxidoreductase activity"/>
    <property type="evidence" value="ECO:0007669"/>
    <property type="project" value="InterPro"/>
</dbReference>
<dbReference type="Gene3D" id="3.40.109.10">
    <property type="entry name" value="NADH Oxidase"/>
    <property type="match status" value="1"/>
</dbReference>
<dbReference type="Proteomes" id="UP000660611">
    <property type="component" value="Unassembled WGS sequence"/>
</dbReference>
<dbReference type="EMBL" id="BONQ01000055">
    <property type="protein sequence ID" value="GIG45706.1"/>
    <property type="molecule type" value="Genomic_DNA"/>
</dbReference>
<evidence type="ECO:0000256" key="1">
    <source>
        <dbReference type="SAM" id="MobiDB-lite"/>
    </source>
</evidence>
<dbReference type="AlphaFoldDB" id="A0A919PJ21"/>
<protein>
    <recommendedName>
        <fullName evidence="4">Nitroreductase</fullName>
    </recommendedName>
</protein>
<accession>A0A919PJ21</accession>
<feature type="region of interest" description="Disordered" evidence="1">
    <location>
        <begin position="197"/>
        <end position="221"/>
    </location>
</feature>
<evidence type="ECO:0008006" key="4">
    <source>
        <dbReference type="Google" id="ProtNLM"/>
    </source>
</evidence>
<name>A0A919PJ21_9ACTN</name>
<dbReference type="InterPro" id="IPR000415">
    <property type="entry name" value="Nitroreductase-like"/>
</dbReference>
<dbReference type="SUPFAM" id="SSF55469">
    <property type="entry name" value="FMN-dependent nitroreductase-like"/>
    <property type="match status" value="1"/>
</dbReference>
<evidence type="ECO:0000313" key="3">
    <source>
        <dbReference type="Proteomes" id="UP000660611"/>
    </source>
</evidence>
<dbReference type="RefSeq" id="WP_203847505.1">
    <property type="nucleotide sequence ID" value="NZ_BAAAVW010000011.1"/>
</dbReference>
<gene>
    <name evidence="2" type="ORF">Dsi01nite_037470</name>
</gene>
<keyword evidence="3" id="KW-1185">Reference proteome</keyword>
<dbReference type="NCBIfam" id="NF047509">
    <property type="entry name" value="Rv3131_FMN_oxido"/>
    <property type="match status" value="1"/>
</dbReference>
<dbReference type="PANTHER" id="PTHR23026:SF123">
    <property type="entry name" value="NAD(P)H NITROREDUCTASE RV3131-RELATED"/>
    <property type="match status" value="1"/>
</dbReference>
<reference evidence="2" key="1">
    <citation type="submission" date="2021-01" db="EMBL/GenBank/DDBJ databases">
        <title>Whole genome shotgun sequence of Dactylosporangium siamense NBRC 106093.</title>
        <authorList>
            <person name="Komaki H."/>
            <person name="Tamura T."/>
        </authorList>
    </citation>
    <scope>NUCLEOTIDE SEQUENCE</scope>
    <source>
        <strain evidence="2">NBRC 106093</strain>
    </source>
</reference>
<comment type="caution">
    <text evidence="2">The sequence shown here is derived from an EMBL/GenBank/DDBJ whole genome shotgun (WGS) entry which is preliminary data.</text>
</comment>
<organism evidence="2 3">
    <name type="scientific">Dactylosporangium siamense</name>
    <dbReference type="NCBI Taxonomy" id="685454"/>
    <lineage>
        <taxon>Bacteria</taxon>
        <taxon>Bacillati</taxon>
        <taxon>Actinomycetota</taxon>
        <taxon>Actinomycetes</taxon>
        <taxon>Micromonosporales</taxon>
        <taxon>Micromonosporaceae</taxon>
        <taxon>Dactylosporangium</taxon>
    </lineage>
</organism>
<evidence type="ECO:0000313" key="2">
    <source>
        <dbReference type="EMBL" id="GIG45706.1"/>
    </source>
</evidence>
<dbReference type="InterPro" id="IPR050627">
    <property type="entry name" value="Nitroreductase/BluB"/>
</dbReference>